<dbReference type="EMBL" id="AWTN01000114">
    <property type="protein sequence ID" value="KGG86200.1"/>
    <property type="molecule type" value="Genomic_DNA"/>
</dbReference>
<name>A0A0E3BC33_9BURK</name>
<organism evidence="2 3">
    <name type="scientific">Comamonas thiooxydans</name>
    <dbReference type="NCBI Taxonomy" id="363952"/>
    <lineage>
        <taxon>Bacteria</taxon>
        <taxon>Pseudomonadati</taxon>
        <taxon>Pseudomonadota</taxon>
        <taxon>Betaproteobacteria</taxon>
        <taxon>Burkholderiales</taxon>
        <taxon>Comamonadaceae</taxon>
        <taxon>Comamonas</taxon>
    </lineage>
</organism>
<accession>A0A0E3BC33</accession>
<evidence type="ECO:0000259" key="1">
    <source>
        <dbReference type="PROSITE" id="PS51186"/>
    </source>
</evidence>
<protein>
    <recommendedName>
        <fullName evidence="1">N-acetyltransferase domain-containing protein</fullName>
    </recommendedName>
</protein>
<dbReference type="CDD" id="cd04301">
    <property type="entry name" value="NAT_SF"/>
    <property type="match status" value="1"/>
</dbReference>
<dbReference type="InterPro" id="IPR016181">
    <property type="entry name" value="Acyl_CoA_acyltransferase"/>
</dbReference>
<dbReference type="AlphaFoldDB" id="A0A0E3BC33"/>
<dbReference type="PROSITE" id="PS51186">
    <property type="entry name" value="GNAT"/>
    <property type="match status" value="1"/>
</dbReference>
<evidence type="ECO:0000313" key="2">
    <source>
        <dbReference type="EMBL" id="KGG86200.1"/>
    </source>
</evidence>
<feature type="domain" description="N-acetyltransferase" evidence="1">
    <location>
        <begin position="66"/>
        <end position="182"/>
    </location>
</feature>
<dbReference type="Proteomes" id="UP000029567">
    <property type="component" value="Unassembled WGS sequence"/>
</dbReference>
<dbReference type="Gene3D" id="3.40.630.30">
    <property type="match status" value="1"/>
</dbReference>
<dbReference type="RefSeq" id="WP_034382203.1">
    <property type="nucleotide sequence ID" value="NZ_AWTN01000114.1"/>
</dbReference>
<comment type="caution">
    <text evidence="2">The sequence shown here is derived from an EMBL/GenBank/DDBJ whole genome shotgun (WGS) entry which is preliminary data.</text>
</comment>
<proteinExistence type="predicted"/>
<sequence length="182" mass="20380">MMFVTPLVREDLARIPTSIEGKFYLGGPYTFDDLLREPDDYGDEEIDWHSAQIKQSGNVQARTAQIDITSAHHRVKPGAWPGGPSRVDYTMRYLYREAINTEILGVVLLKVSHEIHGVSKGFQTVCKKVIQSIYVRPSNQGRGIARILLAVVLEAAPDVCVHPQFSVEGARLFGFDREGRRG</sequence>
<reference evidence="2 3" key="1">
    <citation type="submission" date="2013-09" db="EMBL/GenBank/DDBJ databases">
        <title>High correlation between genotypes and phenotypes of environmental bacteria Comamonas testosteroni strains.</title>
        <authorList>
            <person name="Liu L."/>
            <person name="Zhu W."/>
            <person name="Xia X."/>
            <person name="Xu B."/>
            <person name="Luo M."/>
            <person name="Wang G."/>
        </authorList>
    </citation>
    <scope>NUCLEOTIDE SEQUENCE [LARGE SCALE GENOMIC DNA]</scope>
    <source>
        <strain evidence="2 3">JL14</strain>
    </source>
</reference>
<dbReference type="InterPro" id="IPR000182">
    <property type="entry name" value="GNAT_dom"/>
</dbReference>
<dbReference type="SUPFAM" id="SSF55729">
    <property type="entry name" value="Acyl-CoA N-acyltransferases (Nat)"/>
    <property type="match status" value="1"/>
</dbReference>
<evidence type="ECO:0000313" key="3">
    <source>
        <dbReference type="Proteomes" id="UP000029567"/>
    </source>
</evidence>
<gene>
    <name evidence="2" type="ORF">P245_21005</name>
</gene>
<dbReference type="Pfam" id="PF00583">
    <property type="entry name" value="Acetyltransf_1"/>
    <property type="match status" value="1"/>
</dbReference>
<dbReference type="GO" id="GO:0016747">
    <property type="term" value="F:acyltransferase activity, transferring groups other than amino-acyl groups"/>
    <property type="evidence" value="ECO:0007669"/>
    <property type="project" value="InterPro"/>
</dbReference>